<name>A0A519BIK0_ACIG2</name>
<dbReference type="Gene3D" id="1.10.268.10">
    <property type="entry name" value="Topoisomerase, domain 3"/>
    <property type="match status" value="1"/>
</dbReference>
<dbReference type="GO" id="GO:0003677">
    <property type="term" value="F:DNA binding"/>
    <property type="evidence" value="ECO:0007669"/>
    <property type="project" value="UniProtKB-UniRule"/>
</dbReference>
<dbReference type="Gene3D" id="3.90.199.10">
    <property type="entry name" value="Topoisomerase II, domain 5"/>
    <property type="match status" value="1"/>
</dbReference>
<dbReference type="SMART" id="SM00434">
    <property type="entry name" value="TOP4c"/>
    <property type="match status" value="1"/>
</dbReference>
<evidence type="ECO:0000256" key="10">
    <source>
        <dbReference type="PROSITE-ProRule" id="PRU01384"/>
    </source>
</evidence>
<protein>
    <recommendedName>
        <fullName evidence="9">DNA gyrase subunit A</fullName>
        <ecNumber evidence="9">5.6.2.2</ecNumber>
    </recommendedName>
</protein>
<evidence type="ECO:0000256" key="9">
    <source>
        <dbReference type="HAMAP-Rule" id="MF_01897"/>
    </source>
</evidence>
<dbReference type="FunFam" id="3.90.199.10:FF:000001">
    <property type="entry name" value="DNA gyrase subunit A"/>
    <property type="match status" value="1"/>
</dbReference>
<dbReference type="InterPro" id="IPR005743">
    <property type="entry name" value="GyrA"/>
</dbReference>
<keyword evidence="4 9" id="KW-0067">ATP-binding</keyword>
<dbReference type="PANTHER" id="PTHR43493:SF5">
    <property type="entry name" value="DNA GYRASE SUBUNIT A, CHLOROPLASTIC_MITOCHONDRIAL"/>
    <property type="match status" value="1"/>
</dbReference>
<comment type="caution">
    <text evidence="12">The sequence shown here is derived from an EMBL/GenBank/DDBJ whole genome shotgun (WGS) entry which is preliminary data.</text>
</comment>
<dbReference type="GO" id="GO:0005524">
    <property type="term" value="F:ATP binding"/>
    <property type="evidence" value="ECO:0007669"/>
    <property type="project" value="UniProtKB-UniRule"/>
</dbReference>
<accession>A0A519BIK0</accession>
<reference evidence="12 13" key="1">
    <citation type="journal article" date="2019" name="ISME J.">
        <title>Insights into ecological role of a new deltaproteobacterial order Candidatus Acidulodesulfobacterales by metagenomics and metatranscriptomics.</title>
        <authorList>
            <person name="Tan S."/>
            <person name="Liu J."/>
            <person name="Fang Y."/>
            <person name="Hedlund B.P."/>
            <person name="Lian Z.H."/>
            <person name="Huang L.Y."/>
            <person name="Li J.T."/>
            <person name="Huang L.N."/>
            <person name="Li W.J."/>
            <person name="Jiang H.C."/>
            <person name="Dong H.L."/>
            <person name="Shu W.S."/>
        </authorList>
    </citation>
    <scope>NUCLEOTIDE SEQUENCE [LARGE SCALE GENOMIC DNA]</scope>
    <source>
        <strain evidence="12">AP2</strain>
    </source>
</reference>
<dbReference type="AlphaFoldDB" id="A0A519BIK0"/>
<comment type="similarity">
    <text evidence="2 9">Belongs to the type II topoisomerase GyrA/ParC subunit family.</text>
</comment>
<dbReference type="InterPro" id="IPR013758">
    <property type="entry name" value="Topo_IIA_A/C_ab"/>
</dbReference>
<dbReference type="FunFam" id="2.120.10.90:FF:000005">
    <property type="entry name" value="DNA topoisomerase 4 subunit A"/>
    <property type="match status" value="1"/>
</dbReference>
<evidence type="ECO:0000256" key="3">
    <source>
        <dbReference type="ARBA" id="ARBA00022741"/>
    </source>
</evidence>
<dbReference type="PANTHER" id="PTHR43493">
    <property type="entry name" value="DNA GYRASE/TOPOISOMERASE SUBUNIT A"/>
    <property type="match status" value="1"/>
</dbReference>
<feature type="short sequence motif" description="GyrA-box" evidence="9">
    <location>
        <begin position="518"/>
        <end position="524"/>
    </location>
</feature>
<evidence type="ECO:0000256" key="6">
    <source>
        <dbReference type="ARBA" id="ARBA00023125"/>
    </source>
</evidence>
<evidence type="ECO:0000256" key="5">
    <source>
        <dbReference type="ARBA" id="ARBA00023029"/>
    </source>
</evidence>
<dbReference type="NCBIfam" id="TIGR01063">
    <property type="entry name" value="gyrA"/>
    <property type="match status" value="1"/>
</dbReference>
<dbReference type="InterPro" id="IPR013757">
    <property type="entry name" value="Topo_IIA_A_a_sf"/>
</dbReference>
<dbReference type="GO" id="GO:0009330">
    <property type="term" value="C:DNA topoisomerase type II (double strand cut, ATP-hydrolyzing) complex"/>
    <property type="evidence" value="ECO:0007669"/>
    <property type="project" value="TreeGrafter"/>
</dbReference>
<dbReference type="HAMAP" id="MF_01897">
    <property type="entry name" value="GyrA"/>
    <property type="match status" value="1"/>
</dbReference>
<keyword evidence="9" id="KW-0963">Cytoplasm</keyword>
<evidence type="ECO:0000313" key="13">
    <source>
        <dbReference type="Proteomes" id="UP000316562"/>
    </source>
</evidence>
<dbReference type="Pfam" id="PF03989">
    <property type="entry name" value="DNA_gyraseA_C"/>
    <property type="match status" value="6"/>
</dbReference>
<dbReference type="InterPro" id="IPR002205">
    <property type="entry name" value="Topo_IIA_dom_A"/>
</dbReference>
<proteinExistence type="inferred from homology"/>
<dbReference type="SUPFAM" id="SSF101904">
    <property type="entry name" value="GyrA/ParC C-terminal domain-like"/>
    <property type="match status" value="1"/>
</dbReference>
<dbReference type="InterPro" id="IPR006691">
    <property type="entry name" value="GyrA/parC_rep"/>
</dbReference>
<dbReference type="PROSITE" id="PS52040">
    <property type="entry name" value="TOPO_IIA"/>
    <property type="match status" value="1"/>
</dbReference>
<keyword evidence="6 9" id="KW-0238">DNA-binding</keyword>
<evidence type="ECO:0000259" key="11">
    <source>
        <dbReference type="PROSITE" id="PS52040"/>
    </source>
</evidence>
<dbReference type="FunFam" id="3.30.1360.40:FF:000002">
    <property type="entry name" value="DNA gyrase subunit A"/>
    <property type="match status" value="1"/>
</dbReference>
<dbReference type="EC" id="5.6.2.2" evidence="9"/>
<comment type="subunit">
    <text evidence="9">Heterotetramer, composed of two GyrA and two GyrB chains. In the heterotetramer, GyrA contains the active site tyrosine that forms a transient covalent intermediate with DNA, while GyrB binds cofactors and catalyzes ATP hydrolysis.</text>
</comment>
<dbReference type="Proteomes" id="UP000316562">
    <property type="component" value="Unassembled WGS sequence"/>
</dbReference>
<dbReference type="Pfam" id="PF00521">
    <property type="entry name" value="DNA_topoisoIV"/>
    <property type="match status" value="1"/>
</dbReference>
<gene>
    <name evidence="9 12" type="primary">gyrA</name>
    <name evidence="12" type="ORF">EVJ46_02400</name>
</gene>
<dbReference type="CDD" id="cd00187">
    <property type="entry name" value="TOP4c"/>
    <property type="match status" value="1"/>
</dbReference>
<feature type="active site" description="O-(5'-phospho-DNA)-tyrosine intermediate" evidence="9 10">
    <location>
        <position position="120"/>
    </location>
</feature>
<evidence type="ECO:0000256" key="1">
    <source>
        <dbReference type="ARBA" id="ARBA00000185"/>
    </source>
</evidence>
<evidence type="ECO:0000256" key="2">
    <source>
        <dbReference type="ARBA" id="ARBA00008263"/>
    </source>
</evidence>
<comment type="catalytic activity">
    <reaction evidence="1 9 10">
        <text>ATP-dependent breakage, passage and rejoining of double-stranded DNA.</text>
        <dbReference type="EC" id="5.6.2.2"/>
    </reaction>
</comment>
<sequence>MEQNNIININIEDEMRQSYLDYAMSVIIGRALPEIKDGLKPVHRRILFAMNEIGNDYNKPYKKSARIVGDVIGKYHPHGDSAVYDSIVRMAQDISLRYPLVDGQGNFGSIDGDPPAAMRYTEIRMTKLSSFMLDDIDNETVDFIPNYDGSLKEPTILPAKFPNLLINGSSGIAVGMASNIPPHNLSETIDALLYFMDNPDCLINDLMKFMKGPDFPTGGIVYGYSGIINYFNTGRGIVKVRAKYHTEKDKIIITEVPYMVNKAKILEKIAELVRDKRVEGISDLRDESDREGLRVVIELKRDANETILMNKLFSHTQLEETFGVIMLAIVNNQPKVLNLKSVLSYFIDFRKEVVVKRTLFELKKAQARLHILEALRIAAQNIDEVIELIKMSASPKEAKAALIKKYNFSDIQAQAILDMKLEKITNLEREQLIKEYEEILSKVNKLKEILANENLIVKIIKDELIFIKEKFGDPRKTEIVVEEAEVNEIDFIPNDEMIVMMTGSGYIKRTKLDSFQSQHRGGRGHIGIKSKEDDFVTDSFCAMAHDSVLFLTNLGIAYKLKVYDIPETQKQSKGKPIVNLLNLRENEKISFFVPVKNFNEGYSLIIATKKGQIIKTSLIHFANVRKGGLIAVKLREGDEVISVKIVDNSLRDTLITIATKLGKSICSDINDYRLLARGAMGVRGIKLLKDDAVVSMDILTSKDDFLVGITENGYGKKTTMTEFRKQNRGGSGLIAIKTGKRNGNVIAVLKVKEDNDIILITSSGRIIRIKASNLRSIGRNTMGVKLIGLSEEEKVSNAIVASASDETEEETAD</sequence>
<dbReference type="Gene3D" id="3.30.1360.40">
    <property type="match status" value="1"/>
</dbReference>
<dbReference type="GO" id="GO:0006265">
    <property type="term" value="P:DNA topological change"/>
    <property type="evidence" value="ECO:0007669"/>
    <property type="project" value="UniProtKB-UniRule"/>
</dbReference>
<dbReference type="FunFam" id="1.10.268.10:FF:000001">
    <property type="entry name" value="DNA gyrase subunit A"/>
    <property type="match status" value="1"/>
</dbReference>
<dbReference type="InterPro" id="IPR013760">
    <property type="entry name" value="Topo_IIA-like_dom_sf"/>
</dbReference>
<dbReference type="InterPro" id="IPR050220">
    <property type="entry name" value="Type_II_DNA_Topoisomerases"/>
</dbReference>
<dbReference type="Gene3D" id="2.120.10.90">
    <property type="entry name" value="DNA gyrase/topoisomerase IV, subunit A, C-terminal"/>
    <property type="match status" value="1"/>
</dbReference>
<keyword evidence="5 9" id="KW-0799">Topoisomerase</keyword>
<comment type="subcellular location">
    <subcellularLocation>
        <location evidence="9">Cytoplasm</location>
    </subcellularLocation>
</comment>
<dbReference type="EMBL" id="SGBC01000001">
    <property type="protein sequence ID" value="RZD17101.1"/>
    <property type="molecule type" value="Genomic_DNA"/>
</dbReference>
<keyword evidence="7 9" id="KW-0413">Isomerase</keyword>
<dbReference type="InterPro" id="IPR035516">
    <property type="entry name" value="Gyrase/topoIV_suA_C"/>
</dbReference>
<dbReference type="GO" id="GO:0034335">
    <property type="term" value="F:DNA negative supercoiling activity"/>
    <property type="evidence" value="ECO:0007669"/>
    <property type="project" value="UniProtKB-ARBA"/>
</dbReference>
<comment type="function">
    <text evidence="9">A type II topoisomerase that negatively supercoils closed circular double-stranded (ds) DNA in an ATP-dependent manner to modulate DNA topology and maintain chromosomes in an underwound state. Negative supercoiling favors strand separation, and DNA replication, transcription, recombination and repair, all of which involve strand separation. Also able to catalyze the interconversion of other topological isomers of dsDNA rings, including catenanes and knotted rings. Type II topoisomerases break and join 2 DNA strands simultaneously in an ATP-dependent manner.</text>
</comment>
<comment type="miscellaneous">
    <text evidence="9">Few gyrases are as efficient as E.coli at forming negative supercoils. Not all organisms have 2 type II topoisomerases; in organisms with a single type II topoisomerase this enzyme also has to decatenate newly replicated chromosomes.</text>
</comment>
<comment type="subunit">
    <text evidence="8">Heterotetramer composed of ParC and ParE.</text>
</comment>
<dbReference type="NCBIfam" id="NF004044">
    <property type="entry name" value="PRK05561.1"/>
    <property type="match status" value="1"/>
</dbReference>
<organism evidence="12 13">
    <name type="scientific">Acididesulfobacter guangdongensis</name>
    <dbReference type="NCBI Taxonomy" id="2597225"/>
    <lineage>
        <taxon>Bacteria</taxon>
        <taxon>Deltaproteobacteria</taxon>
        <taxon>Candidatus Acidulodesulfobacterales</taxon>
        <taxon>Candidatus Acididesulfobacter</taxon>
    </lineage>
</organism>
<evidence type="ECO:0000256" key="8">
    <source>
        <dbReference type="ARBA" id="ARBA00063644"/>
    </source>
</evidence>
<evidence type="ECO:0000256" key="4">
    <source>
        <dbReference type="ARBA" id="ARBA00022840"/>
    </source>
</evidence>
<keyword evidence="3 9" id="KW-0547">Nucleotide-binding</keyword>
<dbReference type="GO" id="GO:0005737">
    <property type="term" value="C:cytoplasm"/>
    <property type="evidence" value="ECO:0007669"/>
    <property type="project" value="UniProtKB-SubCell"/>
</dbReference>
<feature type="domain" description="Topo IIA-type catalytic" evidence="11">
    <location>
        <begin position="32"/>
        <end position="497"/>
    </location>
</feature>
<dbReference type="SUPFAM" id="SSF56719">
    <property type="entry name" value="Type II DNA topoisomerase"/>
    <property type="match status" value="1"/>
</dbReference>
<dbReference type="GO" id="GO:0006261">
    <property type="term" value="P:DNA-templated DNA replication"/>
    <property type="evidence" value="ECO:0007669"/>
    <property type="project" value="UniProtKB-UniRule"/>
</dbReference>
<dbReference type="NCBIfam" id="NF004043">
    <property type="entry name" value="PRK05560.1"/>
    <property type="match status" value="1"/>
</dbReference>
<evidence type="ECO:0000313" key="12">
    <source>
        <dbReference type="EMBL" id="RZD17101.1"/>
    </source>
</evidence>
<evidence type="ECO:0000256" key="7">
    <source>
        <dbReference type="ARBA" id="ARBA00023235"/>
    </source>
</evidence>
<dbReference type="GO" id="GO:0005694">
    <property type="term" value="C:chromosome"/>
    <property type="evidence" value="ECO:0007669"/>
    <property type="project" value="InterPro"/>
</dbReference>